<dbReference type="VEuPathDB" id="TriTrypDB:BSAL_22595"/>
<dbReference type="PANTHER" id="PTHR10589:SF17">
    <property type="entry name" value="UBIQUITIN CARBOXYL-TERMINAL HYDROLASE"/>
    <property type="match status" value="1"/>
</dbReference>
<sequence length="235" mass="25108">MSSKKWFPLEANPDVMNIYTESLGVGSADAPLPISFHDVYGLDDEMLGFVPQPVIAVVFLYPINDANEALRFEGNFLPADEQAGLFYTKQTVSNACGTIGILHALLNNVEKLGPLKDGSILSDFASKLPSLTPDERAKVIENSSDLDSVQSGAAQMGQTENQSIDADINLHFVCFVHHNGKCVELDGRKKGPLVVGECTPETLLKASATQIQAYAALSPDSVQFSIIALAGVPAS</sequence>
<evidence type="ECO:0000313" key="11">
    <source>
        <dbReference type="Proteomes" id="UP000051952"/>
    </source>
</evidence>
<dbReference type="InterPro" id="IPR038765">
    <property type="entry name" value="Papain-like_cys_pep_sf"/>
</dbReference>
<feature type="domain" description="UCH catalytic" evidence="9">
    <location>
        <begin position="5"/>
        <end position="231"/>
    </location>
</feature>
<dbReference type="PRINTS" id="PR00707">
    <property type="entry name" value="UBCTHYDRLASE"/>
</dbReference>
<dbReference type="PANTHER" id="PTHR10589">
    <property type="entry name" value="UBIQUITIN CARBOXYL-TERMINAL HYDROLASE"/>
    <property type="match status" value="1"/>
</dbReference>
<dbReference type="EC" id="3.4.19.12" evidence="8"/>
<dbReference type="FunFam" id="3.40.532.10:FF:000006">
    <property type="entry name" value="Ubiquitin carboxyl-terminal hydrolase"/>
    <property type="match status" value="1"/>
</dbReference>
<organism evidence="10 11">
    <name type="scientific">Bodo saltans</name>
    <name type="common">Flagellated protozoan</name>
    <dbReference type="NCBI Taxonomy" id="75058"/>
    <lineage>
        <taxon>Eukaryota</taxon>
        <taxon>Discoba</taxon>
        <taxon>Euglenozoa</taxon>
        <taxon>Kinetoplastea</taxon>
        <taxon>Metakinetoplastina</taxon>
        <taxon>Eubodonida</taxon>
        <taxon>Bodonidae</taxon>
        <taxon>Bodo</taxon>
    </lineage>
</organism>
<comment type="catalytic activity">
    <reaction evidence="1 7 8">
        <text>Thiol-dependent hydrolysis of ester, thioester, amide, peptide and isopeptide bonds formed by the C-terminal Gly of ubiquitin (a 76-residue protein attached to proteins as an intracellular targeting signal).</text>
        <dbReference type="EC" id="3.4.19.12"/>
    </reaction>
</comment>
<dbReference type="InterPro" id="IPR001578">
    <property type="entry name" value="Peptidase_C12_UCH"/>
</dbReference>
<feature type="site" description="Important for enzyme activity" evidence="7">
    <location>
        <position position="186"/>
    </location>
</feature>
<keyword evidence="3 7" id="KW-0645">Protease</keyword>
<proteinExistence type="inferred from homology"/>
<evidence type="ECO:0000256" key="3">
    <source>
        <dbReference type="ARBA" id="ARBA00022670"/>
    </source>
</evidence>
<evidence type="ECO:0000256" key="5">
    <source>
        <dbReference type="ARBA" id="ARBA00022801"/>
    </source>
</evidence>
<feature type="active site" description="Proton donor" evidence="7">
    <location>
        <position position="171"/>
    </location>
</feature>
<feature type="site" description="Transition state stabilizer" evidence="7">
    <location>
        <position position="90"/>
    </location>
</feature>
<keyword evidence="11" id="KW-1185">Reference proteome</keyword>
<evidence type="ECO:0000256" key="8">
    <source>
        <dbReference type="RuleBase" id="RU361215"/>
    </source>
</evidence>
<dbReference type="Gene3D" id="3.40.532.10">
    <property type="entry name" value="Peptidase C12, ubiquitin carboxyl-terminal hydrolase"/>
    <property type="match status" value="1"/>
</dbReference>
<evidence type="ECO:0000313" key="10">
    <source>
        <dbReference type="EMBL" id="CUG89657.1"/>
    </source>
</evidence>
<dbReference type="Proteomes" id="UP000051952">
    <property type="component" value="Unassembled WGS sequence"/>
</dbReference>
<dbReference type="EMBL" id="CYKH01001755">
    <property type="protein sequence ID" value="CUG89657.1"/>
    <property type="molecule type" value="Genomic_DNA"/>
</dbReference>
<dbReference type="Pfam" id="PF01088">
    <property type="entry name" value="Peptidase_C12"/>
    <property type="match status" value="1"/>
</dbReference>
<reference evidence="11" key="1">
    <citation type="submission" date="2015-09" db="EMBL/GenBank/DDBJ databases">
        <authorList>
            <consortium name="Pathogen Informatics"/>
        </authorList>
    </citation>
    <scope>NUCLEOTIDE SEQUENCE [LARGE SCALE GENOMIC DNA]</scope>
    <source>
        <strain evidence="11">Lake Konstanz</strain>
    </source>
</reference>
<dbReference type="PROSITE" id="PS52048">
    <property type="entry name" value="UCH_DOMAIN"/>
    <property type="match status" value="1"/>
</dbReference>
<keyword evidence="6 7" id="KW-0788">Thiol protease</keyword>
<dbReference type="SUPFAM" id="SSF54001">
    <property type="entry name" value="Cysteine proteinases"/>
    <property type="match status" value="1"/>
</dbReference>
<gene>
    <name evidence="10" type="ORF">BSAL_22595</name>
</gene>
<comment type="similarity">
    <text evidence="2 7 8">Belongs to the peptidase C12 family.</text>
</comment>
<evidence type="ECO:0000256" key="6">
    <source>
        <dbReference type="ARBA" id="ARBA00022807"/>
    </source>
</evidence>
<dbReference type="InterPro" id="IPR036959">
    <property type="entry name" value="Peptidase_C12_UCH_sf"/>
</dbReference>
<dbReference type="OrthoDB" id="427186at2759"/>
<protein>
    <recommendedName>
        <fullName evidence="8">Ubiquitin carboxyl-terminal hydrolase</fullName>
        <ecNumber evidence="8">3.4.19.12</ecNumber>
    </recommendedName>
</protein>
<dbReference type="GO" id="GO:0016579">
    <property type="term" value="P:protein deubiquitination"/>
    <property type="evidence" value="ECO:0007669"/>
    <property type="project" value="TreeGrafter"/>
</dbReference>
<dbReference type="OMA" id="IDLHYVC"/>
<evidence type="ECO:0000256" key="2">
    <source>
        <dbReference type="ARBA" id="ARBA00009326"/>
    </source>
</evidence>
<dbReference type="AlphaFoldDB" id="A0A0S4JHD6"/>
<dbReference type="CDD" id="cd09616">
    <property type="entry name" value="Peptidase_C12_UCH_L1_L3"/>
    <property type="match status" value="1"/>
</dbReference>
<evidence type="ECO:0000256" key="4">
    <source>
        <dbReference type="ARBA" id="ARBA00022786"/>
    </source>
</evidence>
<keyword evidence="5 7" id="KW-0378">Hydrolase</keyword>
<accession>A0A0S4JHD6</accession>
<dbReference type="GO" id="GO:0004843">
    <property type="term" value="F:cysteine-type deubiquitinase activity"/>
    <property type="evidence" value="ECO:0007669"/>
    <property type="project" value="UniProtKB-UniRule"/>
</dbReference>
<evidence type="ECO:0000256" key="7">
    <source>
        <dbReference type="PROSITE-ProRule" id="PRU01393"/>
    </source>
</evidence>
<dbReference type="GO" id="GO:0006511">
    <property type="term" value="P:ubiquitin-dependent protein catabolic process"/>
    <property type="evidence" value="ECO:0007669"/>
    <property type="project" value="UniProtKB-UniRule"/>
</dbReference>
<keyword evidence="4 7" id="KW-0833">Ubl conjugation pathway</keyword>
<name>A0A0S4JHD6_BODSA</name>
<dbReference type="GO" id="GO:0005737">
    <property type="term" value="C:cytoplasm"/>
    <property type="evidence" value="ECO:0007669"/>
    <property type="project" value="TreeGrafter"/>
</dbReference>
<evidence type="ECO:0000259" key="9">
    <source>
        <dbReference type="PROSITE" id="PS52048"/>
    </source>
</evidence>
<evidence type="ECO:0000256" key="1">
    <source>
        <dbReference type="ARBA" id="ARBA00000707"/>
    </source>
</evidence>
<feature type="active site" description="Nucleophile" evidence="7">
    <location>
        <position position="96"/>
    </location>
</feature>